<dbReference type="InterPro" id="IPR016182">
    <property type="entry name" value="Cu_amine_oxidase_N-reg"/>
</dbReference>
<evidence type="ECO:0000256" key="6">
    <source>
        <dbReference type="ARBA" id="ARBA00022723"/>
    </source>
</evidence>
<dbReference type="InterPro" id="IPR036460">
    <property type="entry name" value="Cu_amine_oxidase_C_sf"/>
</dbReference>
<evidence type="ECO:0000256" key="15">
    <source>
        <dbReference type="PIRSR" id="PIRSR600269-51"/>
    </source>
</evidence>
<evidence type="ECO:0000256" key="16">
    <source>
        <dbReference type="RuleBase" id="RU000672"/>
    </source>
</evidence>
<evidence type="ECO:0000256" key="1">
    <source>
        <dbReference type="ARBA" id="ARBA00001913"/>
    </source>
</evidence>
<dbReference type="SUPFAM" id="SSF54416">
    <property type="entry name" value="Amine oxidase N-terminal region"/>
    <property type="match status" value="2"/>
</dbReference>
<dbReference type="GO" id="GO:0009308">
    <property type="term" value="P:amine metabolic process"/>
    <property type="evidence" value="ECO:0007669"/>
    <property type="project" value="UniProtKB-UniRule"/>
</dbReference>
<evidence type="ECO:0000256" key="10">
    <source>
        <dbReference type="ARBA" id="ARBA00023002"/>
    </source>
</evidence>
<dbReference type="SUPFAM" id="SSF55383">
    <property type="entry name" value="Copper amine oxidase, domain N"/>
    <property type="match status" value="1"/>
</dbReference>
<dbReference type="PROSITE" id="PS01165">
    <property type="entry name" value="COPPER_AMINE_OXID_2"/>
    <property type="match status" value="1"/>
</dbReference>
<comment type="PTM">
    <text evidence="15 16">Topaquinone (TPQ) is generated by copper-dependent autoxidation of a specific tyrosyl residue.</text>
</comment>
<dbReference type="NCBIfam" id="NF011285">
    <property type="entry name" value="PRK14696.1"/>
    <property type="match status" value="1"/>
</dbReference>
<dbReference type="PROSITE" id="PS01164">
    <property type="entry name" value="COPPER_AMINE_OXID_1"/>
    <property type="match status" value="1"/>
</dbReference>
<dbReference type="InterPro" id="IPR015802">
    <property type="entry name" value="Cu_amine_oxidase_N3"/>
</dbReference>
<comment type="cofactor">
    <cofactor evidence="16">
        <name>Cu cation</name>
        <dbReference type="ChEBI" id="CHEBI:23378"/>
    </cofactor>
    <text evidence="16">Contains 1 topaquinone per subunit.</text>
</comment>
<comment type="catalytic activity">
    <reaction evidence="13">
        <text>a primary methyl amine + O2 + H2O = an aldehyde + H2O2 + NH4(+)</text>
        <dbReference type="Rhea" id="RHEA:16153"/>
        <dbReference type="ChEBI" id="CHEBI:15377"/>
        <dbReference type="ChEBI" id="CHEBI:15379"/>
        <dbReference type="ChEBI" id="CHEBI:16240"/>
        <dbReference type="ChEBI" id="CHEBI:17478"/>
        <dbReference type="ChEBI" id="CHEBI:28938"/>
        <dbReference type="ChEBI" id="CHEBI:228804"/>
        <dbReference type="EC" id="1.4.3.21"/>
    </reaction>
</comment>
<dbReference type="EC" id="1.4.3.-" evidence="16"/>
<keyword evidence="12" id="KW-0464">Manganese</keyword>
<evidence type="ECO:0000256" key="14">
    <source>
        <dbReference type="PIRSR" id="PIRSR600269-50"/>
    </source>
</evidence>
<evidence type="ECO:0000259" key="18">
    <source>
        <dbReference type="Pfam" id="PF02727"/>
    </source>
</evidence>
<evidence type="ECO:0000256" key="3">
    <source>
        <dbReference type="ARBA" id="ARBA00004418"/>
    </source>
</evidence>
<evidence type="ECO:0000256" key="11">
    <source>
        <dbReference type="ARBA" id="ARBA00023008"/>
    </source>
</evidence>
<keyword evidence="8" id="KW-0574">Periplasm</keyword>
<dbReference type="Pfam" id="PF07833">
    <property type="entry name" value="Cu_amine_oxidN1"/>
    <property type="match status" value="1"/>
</dbReference>
<dbReference type="FunFam" id="3.10.450.40:FF:000025">
    <property type="entry name" value="Primary amine oxidase"/>
    <property type="match status" value="1"/>
</dbReference>
<evidence type="ECO:0000259" key="20">
    <source>
        <dbReference type="Pfam" id="PF07833"/>
    </source>
</evidence>
<feature type="domain" description="Copper amine oxidase-like N-terminal" evidence="20">
    <location>
        <begin position="69"/>
        <end position="142"/>
    </location>
</feature>
<evidence type="ECO:0000256" key="2">
    <source>
        <dbReference type="ARBA" id="ARBA00001935"/>
    </source>
</evidence>
<dbReference type="Pfam" id="PF02728">
    <property type="entry name" value="Cu_amine_oxidN3"/>
    <property type="match status" value="1"/>
</dbReference>
<dbReference type="Gene3D" id="3.10.450.40">
    <property type="match status" value="2"/>
</dbReference>
<dbReference type="Gene3D" id="2.70.98.20">
    <property type="entry name" value="Copper amine oxidase, catalytic domain"/>
    <property type="match status" value="1"/>
</dbReference>
<evidence type="ECO:0000313" key="21">
    <source>
        <dbReference type="EMBL" id="VEI64793.1"/>
    </source>
</evidence>
<keyword evidence="7" id="KW-0732">Signal</keyword>
<dbReference type="InterPro" id="IPR049947">
    <property type="entry name" value="Cu_Am_Ox_Cu-bd"/>
</dbReference>
<keyword evidence="10 16" id="KW-0560">Oxidoreductase</keyword>
<evidence type="ECO:0000256" key="4">
    <source>
        <dbReference type="ARBA" id="ARBA00007983"/>
    </source>
</evidence>
<feature type="active site" description="Proton acceptor" evidence="14">
    <location>
        <position position="445"/>
    </location>
</feature>
<evidence type="ECO:0000313" key="22">
    <source>
        <dbReference type="Proteomes" id="UP000270487"/>
    </source>
</evidence>
<dbReference type="GO" id="GO:0042597">
    <property type="term" value="C:periplasmic space"/>
    <property type="evidence" value="ECO:0007669"/>
    <property type="project" value="UniProtKB-SubCell"/>
</dbReference>
<dbReference type="Pfam" id="PF02727">
    <property type="entry name" value="Cu_amine_oxidN2"/>
    <property type="match status" value="1"/>
</dbReference>
<comment type="similarity">
    <text evidence="4 16">Belongs to the copper/topaquinone oxidase family.</text>
</comment>
<reference evidence="21 22" key="1">
    <citation type="submission" date="2018-12" db="EMBL/GenBank/DDBJ databases">
        <authorList>
            <consortium name="Pathogen Informatics"/>
        </authorList>
    </citation>
    <scope>NUCLEOTIDE SEQUENCE [LARGE SCALE GENOMIC DNA]</scope>
    <source>
        <strain evidence="21 22">NCTC13193</strain>
    </source>
</reference>
<dbReference type="PANTHER" id="PTHR10638">
    <property type="entry name" value="COPPER AMINE OXIDASE"/>
    <property type="match status" value="1"/>
</dbReference>
<evidence type="ECO:0000259" key="17">
    <source>
        <dbReference type="Pfam" id="PF01179"/>
    </source>
</evidence>
<comment type="subcellular location">
    <subcellularLocation>
        <location evidence="3">Periplasm</location>
    </subcellularLocation>
</comment>
<feature type="domain" description="Copper amine oxidase N2-terminal" evidence="18">
    <location>
        <begin position="156"/>
        <end position="241"/>
    </location>
</feature>
<sequence length="790" mass="87982">MVNWGPVKRAHHNNNGGNVSLMGDGGKMVANTTTIKTKRLPAAIALALGLLIGAGWQPAALAHGAAAHMVPLQKTLEEFGASVQWDDYARIFVIVKDGAYVKVKPDSREAIVNGKPLRLQVPVVFKGKTAYMSDEFINEVFQSGLDQTFAVEHRAHPLNPLSAAEINAAVAIIKAAPEYKNNVRFTEISLREPEKSQVWQFVLGGRDVQQPRQADITLLDGVHVIETVVDLQQKKVLSWQPIKDAQGMVLLDDFASVQSIINASKEYAEALKKHGVADPSKVITTPLTVGYFDGKDGLQQDQRLLKVVSYLDVGDGNYWAHPIENLVAVVDLEQKKIIKIEEGPVIPVPMKPTPYDGRDRKAPKIKPLDIIEPEGKNYTITGNTIHWQNWDFHLHLNSRVGPVISTVTYNDNGRKRKVMYEGSLGGMIVPYGDPDVGWYFKAYLDAGDYGMGTLTSPIALGKDAPQNAVLLDETIADYTGKPTAIPRAIAIFERYAGPEYKHQEMGQPNISTERRELVVRWISTVGNYDYIFDWVFHQNGTIGIDAGATGIEAVKGVKARTMQDPTAKQDTQYGTLIDHNIVGTTHQHIYNFRLDMDVDGENNSLVELNPDVKPNDRGGPRTSTMQVDQVKVTTEQQAAQKFDPSTIRLLSNPSRLNKMGNPVSYQLIPYAGGTHPIAKGANFGKDEWIYHRLSFMDRQLWVTRYNPSERYPEGKYPNRSIHDTGLGQYTADNQPIDNTDDVVWLTTGTTHVARAEEWPIMPTEWVHALLKPWNFFDETPTLNLNGQKQQ</sequence>
<keyword evidence="9 14" id="KW-0801">TPQ</keyword>
<evidence type="ECO:0000256" key="8">
    <source>
        <dbReference type="ARBA" id="ARBA00022764"/>
    </source>
</evidence>
<dbReference type="InterPro" id="IPR015798">
    <property type="entry name" value="Cu_amine_oxidase_C"/>
</dbReference>
<feature type="active site" description="Schiff-base intermediate with substrate; via topaquinone" evidence="14">
    <location>
        <position position="528"/>
    </location>
</feature>
<evidence type="ECO:0000259" key="19">
    <source>
        <dbReference type="Pfam" id="PF02728"/>
    </source>
</evidence>
<organism evidence="21 22">
    <name type="scientific">Serratia fonticola</name>
    <dbReference type="NCBI Taxonomy" id="47917"/>
    <lineage>
        <taxon>Bacteria</taxon>
        <taxon>Pseudomonadati</taxon>
        <taxon>Pseudomonadota</taxon>
        <taxon>Gammaproteobacteria</taxon>
        <taxon>Enterobacterales</taxon>
        <taxon>Yersiniaceae</taxon>
        <taxon>Serratia</taxon>
    </lineage>
</organism>
<evidence type="ECO:0000256" key="12">
    <source>
        <dbReference type="ARBA" id="ARBA00023211"/>
    </source>
</evidence>
<dbReference type="GO" id="GO:0005507">
    <property type="term" value="F:copper ion binding"/>
    <property type="evidence" value="ECO:0007669"/>
    <property type="project" value="InterPro"/>
</dbReference>
<dbReference type="InterPro" id="IPR049948">
    <property type="entry name" value="Cu_Am_ox_TPQ-bd"/>
</dbReference>
<dbReference type="GO" id="GO:0008131">
    <property type="term" value="F:primary methylamine oxidase activity"/>
    <property type="evidence" value="ECO:0007669"/>
    <property type="project" value="UniProtKB-EC"/>
</dbReference>
<dbReference type="Proteomes" id="UP000270487">
    <property type="component" value="Chromosome"/>
</dbReference>
<comment type="cofactor">
    <cofactor evidence="2">
        <name>Cu cation</name>
        <dbReference type="ChEBI" id="CHEBI:23378"/>
    </cofactor>
</comment>
<proteinExistence type="inferred from homology"/>
<dbReference type="InterPro" id="IPR012854">
    <property type="entry name" value="Cu_amine_oxidase-like_N"/>
</dbReference>
<feature type="modified residue" description="2',4',5'-topaquinone" evidence="15">
    <location>
        <position position="528"/>
    </location>
</feature>
<dbReference type="Pfam" id="PF01179">
    <property type="entry name" value="Cu_amine_oxid"/>
    <property type="match status" value="1"/>
</dbReference>
<evidence type="ECO:0000256" key="5">
    <source>
        <dbReference type="ARBA" id="ARBA00011738"/>
    </source>
</evidence>
<feature type="domain" description="Copper amine oxidase N3-terminal" evidence="19">
    <location>
        <begin position="248"/>
        <end position="349"/>
    </location>
</feature>
<keyword evidence="11 16" id="KW-0186">Copper</keyword>
<accession>A0A448SAT4</accession>
<evidence type="ECO:0000256" key="7">
    <source>
        <dbReference type="ARBA" id="ARBA00022729"/>
    </source>
</evidence>
<gene>
    <name evidence="21" type="primary">maoA</name>
    <name evidence="21" type="ORF">NCTC13193_01262</name>
</gene>
<dbReference type="SUPFAM" id="SSF49998">
    <property type="entry name" value="Amine oxidase catalytic domain"/>
    <property type="match status" value="1"/>
</dbReference>
<evidence type="ECO:0000256" key="9">
    <source>
        <dbReference type="ARBA" id="ARBA00022772"/>
    </source>
</evidence>
<dbReference type="AlphaFoldDB" id="A0A448SAT4"/>
<comment type="cofactor">
    <cofactor evidence="1">
        <name>Ca(2+)</name>
        <dbReference type="ChEBI" id="CHEBI:29108"/>
    </cofactor>
</comment>
<dbReference type="Gene3D" id="3.30.457.10">
    <property type="entry name" value="Copper amine oxidase-like, N-terminal domain"/>
    <property type="match status" value="1"/>
</dbReference>
<keyword evidence="6 16" id="KW-0479">Metal-binding</keyword>
<name>A0A448SAT4_SERFO</name>
<dbReference type="PANTHER" id="PTHR10638:SF41">
    <property type="entry name" value="AMINE OXIDASE"/>
    <property type="match status" value="1"/>
</dbReference>
<evidence type="ECO:0000256" key="13">
    <source>
        <dbReference type="ARBA" id="ARBA00048032"/>
    </source>
</evidence>
<dbReference type="GO" id="GO:0048038">
    <property type="term" value="F:quinone binding"/>
    <property type="evidence" value="ECO:0007669"/>
    <property type="project" value="InterPro"/>
</dbReference>
<dbReference type="EMBL" id="LR134492">
    <property type="protein sequence ID" value="VEI64793.1"/>
    <property type="molecule type" value="Genomic_DNA"/>
</dbReference>
<dbReference type="InterPro" id="IPR015800">
    <property type="entry name" value="Cu_amine_oxidase_N2"/>
</dbReference>
<dbReference type="InterPro" id="IPR036582">
    <property type="entry name" value="Mao_N_sf"/>
</dbReference>
<dbReference type="InterPro" id="IPR000269">
    <property type="entry name" value="Cu_amine_oxidase"/>
</dbReference>
<feature type="domain" description="Copper amine oxidase catalytic" evidence="17">
    <location>
        <begin position="369"/>
        <end position="782"/>
    </location>
</feature>
<protein>
    <recommendedName>
        <fullName evidence="16">Amine oxidase</fullName>
        <ecNumber evidence="16">1.4.3.-</ecNumber>
    </recommendedName>
</protein>
<comment type="subunit">
    <text evidence="5">Homodimer.</text>
</comment>